<protein>
    <submittedName>
        <fullName evidence="1">Uncharacterized protein</fullName>
    </submittedName>
</protein>
<dbReference type="OrthoDB" id="341421at2759"/>
<proteinExistence type="predicted"/>
<gene>
    <name evidence="1" type="ORF">ARMOST_07139</name>
</gene>
<sequence>MLPASQSSSKQAAFNDVQRLMSSVPRWKPSLYAEELFTSRPRWEAFRDSGKVDVLCIKSQSQATMIEAIADIIRSVLAMRLANQFDTAENKKTRRKYVDCAEETINTLWENRKDVRSYDDERVDEKSSPARLVIRRYLLFILTMALEENKMTFNSIVLKAVVFHQWLYLMAARSEERDYEQGMLKPDILLRIDFSDVYVRTVAQYYEDFGISALCLRLECFLVNANFDRHLSSFCGMLGACAHDKIPIPSKLYAGFVDKALRDCIGTAIRDAKSNGEATVAVVRVMVLRLMDLTHSETSDFLLFMFSHSMLGHFVVTSPVIALSIPNRGEDVFV</sequence>
<name>A0A284R4Y8_ARMOS</name>
<dbReference type="EMBL" id="FUEG01000004">
    <property type="protein sequence ID" value="SJL03782.1"/>
    <property type="molecule type" value="Genomic_DNA"/>
</dbReference>
<dbReference type="OMA" id="ERDYEQG"/>
<reference evidence="2" key="1">
    <citation type="journal article" date="2017" name="Nat. Ecol. Evol.">
        <title>Genome expansion and lineage-specific genetic innovations in the forest pathogenic fungi Armillaria.</title>
        <authorList>
            <person name="Sipos G."/>
            <person name="Prasanna A.N."/>
            <person name="Walter M.C."/>
            <person name="O'Connor E."/>
            <person name="Balint B."/>
            <person name="Krizsan K."/>
            <person name="Kiss B."/>
            <person name="Hess J."/>
            <person name="Varga T."/>
            <person name="Slot J."/>
            <person name="Riley R."/>
            <person name="Boka B."/>
            <person name="Rigling D."/>
            <person name="Barry K."/>
            <person name="Lee J."/>
            <person name="Mihaltcheva S."/>
            <person name="LaButti K."/>
            <person name="Lipzen A."/>
            <person name="Waldron R."/>
            <person name="Moloney N.M."/>
            <person name="Sperisen C."/>
            <person name="Kredics L."/>
            <person name="Vagvoelgyi C."/>
            <person name="Patrignani A."/>
            <person name="Fitzpatrick D."/>
            <person name="Nagy I."/>
            <person name="Doyle S."/>
            <person name="Anderson J.B."/>
            <person name="Grigoriev I.V."/>
            <person name="Gueldener U."/>
            <person name="Muensterkoetter M."/>
            <person name="Nagy L.G."/>
        </authorList>
    </citation>
    <scope>NUCLEOTIDE SEQUENCE [LARGE SCALE GENOMIC DNA]</scope>
    <source>
        <strain evidence="2">C18/9</strain>
    </source>
</reference>
<organism evidence="1 2">
    <name type="scientific">Armillaria ostoyae</name>
    <name type="common">Armillaria root rot fungus</name>
    <dbReference type="NCBI Taxonomy" id="47428"/>
    <lineage>
        <taxon>Eukaryota</taxon>
        <taxon>Fungi</taxon>
        <taxon>Dikarya</taxon>
        <taxon>Basidiomycota</taxon>
        <taxon>Agaricomycotina</taxon>
        <taxon>Agaricomycetes</taxon>
        <taxon>Agaricomycetidae</taxon>
        <taxon>Agaricales</taxon>
        <taxon>Marasmiineae</taxon>
        <taxon>Physalacriaceae</taxon>
        <taxon>Armillaria</taxon>
    </lineage>
</organism>
<dbReference type="Proteomes" id="UP000219338">
    <property type="component" value="Unassembled WGS sequence"/>
</dbReference>
<keyword evidence="2" id="KW-1185">Reference proteome</keyword>
<accession>A0A284R4Y8</accession>
<evidence type="ECO:0000313" key="2">
    <source>
        <dbReference type="Proteomes" id="UP000219338"/>
    </source>
</evidence>
<dbReference type="AlphaFoldDB" id="A0A284R4Y8"/>
<evidence type="ECO:0000313" key="1">
    <source>
        <dbReference type="EMBL" id="SJL03782.1"/>
    </source>
</evidence>